<accession>A0A9N8DQ92</accession>
<proteinExistence type="predicted"/>
<gene>
    <name evidence="1" type="ORF">SEMRO_207_G086850.1</name>
</gene>
<sequence>MNDRSWFGIRISRKGAEGTTAFGSSDLKHLFETLHSGDAALIRDHSNNPNSEERISDVVDQWRDDNLDFWKEYLGIVTLPWVEKGTEQQKVAVLKIYISGPLLGKDQQAVERQFESFLAGYSTVTLHSPTCDGCLHYHFDRDEQGLFVLPGFTIKYRSQELPVGFSLQENEIRTKVQALDCLKGYPKGAQKYEVAIMTQLILLSQKQAENQGEENSNKATTTLARRILGKIGLTREQTSGRIVMDHNLFVGKDEERLWPLGTLFLKPRPEGLGIKTYPNKKYEELDFDNLEVKLAKALETRRPRVVEAFKSLNKERTNNRPSKRPKLATISVPFQYDPFQEDPRKTLSEVRAWTRTVGELIETFDQPKQFELEFRQGGVSMALERLERAKPDCKEEAKTYASTWAQALNTSNENRQGHLEANQLDADRWVCLYFLYRLYDCCCVDGTRELDPSKVTSVIEEFDKGRRIVGILYRVLVFDRAKALHFNKEDETGTRGMHWYAKKHLQRPTWKHQNPSGHTINKRLVWFVHEHLKISSAANKDGWIWRLLEPVEKGSLYKWANS</sequence>
<comment type="caution">
    <text evidence="1">The sequence shown here is derived from an EMBL/GenBank/DDBJ whole genome shotgun (WGS) entry which is preliminary data.</text>
</comment>
<evidence type="ECO:0000313" key="1">
    <source>
        <dbReference type="EMBL" id="CAB9504751.1"/>
    </source>
</evidence>
<dbReference type="EMBL" id="CAICTM010000206">
    <property type="protein sequence ID" value="CAB9504751.1"/>
    <property type="molecule type" value="Genomic_DNA"/>
</dbReference>
<dbReference type="AlphaFoldDB" id="A0A9N8DQ92"/>
<protein>
    <submittedName>
        <fullName evidence="1">Uncharacterized protein</fullName>
    </submittedName>
</protein>
<evidence type="ECO:0000313" key="2">
    <source>
        <dbReference type="Proteomes" id="UP001153069"/>
    </source>
</evidence>
<reference evidence="1" key="1">
    <citation type="submission" date="2020-06" db="EMBL/GenBank/DDBJ databases">
        <authorList>
            <consortium name="Plant Systems Biology data submission"/>
        </authorList>
    </citation>
    <scope>NUCLEOTIDE SEQUENCE</scope>
    <source>
        <strain evidence="1">D6</strain>
    </source>
</reference>
<keyword evidence="2" id="KW-1185">Reference proteome</keyword>
<organism evidence="1 2">
    <name type="scientific">Seminavis robusta</name>
    <dbReference type="NCBI Taxonomy" id="568900"/>
    <lineage>
        <taxon>Eukaryota</taxon>
        <taxon>Sar</taxon>
        <taxon>Stramenopiles</taxon>
        <taxon>Ochrophyta</taxon>
        <taxon>Bacillariophyta</taxon>
        <taxon>Bacillariophyceae</taxon>
        <taxon>Bacillariophycidae</taxon>
        <taxon>Naviculales</taxon>
        <taxon>Naviculaceae</taxon>
        <taxon>Seminavis</taxon>
    </lineage>
</organism>
<name>A0A9N8DQ92_9STRA</name>
<dbReference type="Proteomes" id="UP001153069">
    <property type="component" value="Unassembled WGS sequence"/>
</dbReference>